<accession>A0A8J2W0A7</accession>
<keyword evidence="3" id="KW-1185">Reference proteome</keyword>
<dbReference type="InterPro" id="IPR055259">
    <property type="entry name" value="YkvP/CgeB_Glyco_trans-like"/>
</dbReference>
<dbReference type="AlphaFoldDB" id="A0A8J2W0A7"/>
<feature type="domain" description="Spore protein YkvP/CgeB glycosyl transferase-like" evidence="1">
    <location>
        <begin position="183"/>
        <end position="299"/>
    </location>
</feature>
<dbReference type="Gene3D" id="3.40.50.2000">
    <property type="entry name" value="Glycogen Phosphorylase B"/>
    <property type="match status" value="1"/>
</dbReference>
<evidence type="ECO:0000259" key="1">
    <source>
        <dbReference type="Pfam" id="PF13524"/>
    </source>
</evidence>
<evidence type="ECO:0000313" key="3">
    <source>
        <dbReference type="Proteomes" id="UP000628775"/>
    </source>
</evidence>
<reference evidence="2" key="2">
    <citation type="submission" date="2020-09" db="EMBL/GenBank/DDBJ databases">
        <authorList>
            <person name="Sun Q."/>
            <person name="Zhou Y."/>
        </authorList>
    </citation>
    <scope>NUCLEOTIDE SEQUENCE</scope>
    <source>
        <strain evidence="2">CGMCC 1.15371</strain>
    </source>
</reference>
<dbReference type="Proteomes" id="UP000628775">
    <property type="component" value="Unassembled WGS sequence"/>
</dbReference>
<organism evidence="2 3">
    <name type="scientific">Pullulanibacillus camelliae</name>
    <dbReference type="NCBI Taxonomy" id="1707096"/>
    <lineage>
        <taxon>Bacteria</taxon>
        <taxon>Bacillati</taxon>
        <taxon>Bacillota</taxon>
        <taxon>Bacilli</taxon>
        <taxon>Bacillales</taxon>
        <taxon>Sporolactobacillaceae</taxon>
        <taxon>Pullulanibacillus</taxon>
    </lineage>
</organism>
<sequence length="309" mass="36853">MARRITLLFITKDFTHRTERSTYYLIQALKKHAELLVWHEHGDIQSILRQCPKTPDFILLNDFKPDYSPFIRNLKSASVPYGIIMHDLKYKMKHRKAFIEKESVRHIFSIYRDPFKKWFPEFLSRMVWLPHHVPINIFKPYNEEKDIDILMSGALFEHIYPLRHHFYTHYKDDPRFCYIPHPGYRDVDEQEAYYVGENYARLLSRAKLFLTCDSVEHFPVLKYYEAAAAGTCLLAPLNAELRDLGFQADENCVDISAVNFEEKVEEYLEDEEKRKQIIQRAVHFIRENHSTEVRAKQLIGHIVKILQSY</sequence>
<comment type="caution">
    <text evidence="2">The sequence shown here is derived from an EMBL/GenBank/DDBJ whole genome shotgun (WGS) entry which is preliminary data.</text>
</comment>
<reference evidence="2" key="1">
    <citation type="journal article" date="2014" name="Int. J. Syst. Evol. Microbiol.">
        <title>Complete genome sequence of Corynebacterium casei LMG S-19264T (=DSM 44701T), isolated from a smear-ripened cheese.</title>
        <authorList>
            <consortium name="US DOE Joint Genome Institute (JGI-PGF)"/>
            <person name="Walter F."/>
            <person name="Albersmeier A."/>
            <person name="Kalinowski J."/>
            <person name="Ruckert C."/>
        </authorList>
    </citation>
    <scope>NUCLEOTIDE SEQUENCE</scope>
    <source>
        <strain evidence="2">CGMCC 1.15371</strain>
    </source>
</reference>
<gene>
    <name evidence="2" type="ORF">GCM10011391_20550</name>
</gene>
<protein>
    <recommendedName>
        <fullName evidence="1">Spore protein YkvP/CgeB glycosyl transferase-like domain-containing protein</fullName>
    </recommendedName>
</protein>
<evidence type="ECO:0000313" key="2">
    <source>
        <dbReference type="EMBL" id="GGE41681.1"/>
    </source>
</evidence>
<dbReference type="Pfam" id="PF13524">
    <property type="entry name" value="Glyco_trans_1_2"/>
    <property type="match status" value="1"/>
</dbReference>
<dbReference type="EMBL" id="BMIR01000008">
    <property type="protein sequence ID" value="GGE41681.1"/>
    <property type="molecule type" value="Genomic_DNA"/>
</dbReference>
<dbReference type="SUPFAM" id="SSF53756">
    <property type="entry name" value="UDP-Glycosyltransferase/glycogen phosphorylase"/>
    <property type="match status" value="1"/>
</dbReference>
<proteinExistence type="predicted"/>
<dbReference type="RefSeq" id="WP_188693145.1">
    <property type="nucleotide sequence ID" value="NZ_BMIR01000008.1"/>
</dbReference>
<name>A0A8J2W0A7_9BACL</name>